<accession>A0ABT5UBI9</accession>
<keyword evidence="13" id="KW-1185">Reference proteome</keyword>
<evidence type="ECO:0000256" key="1">
    <source>
        <dbReference type="ARBA" id="ARBA00012493"/>
    </source>
</evidence>
<keyword evidence="10" id="KW-0472">Membrane</keyword>
<evidence type="ECO:0000256" key="3">
    <source>
        <dbReference type="ARBA" id="ARBA00022695"/>
    </source>
</evidence>
<dbReference type="Proteomes" id="UP001528823">
    <property type="component" value="Unassembled WGS sequence"/>
</dbReference>
<keyword evidence="2" id="KW-0808">Transferase</keyword>
<evidence type="ECO:0000256" key="9">
    <source>
        <dbReference type="SAM" id="MobiDB-lite"/>
    </source>
</evidence>
<evidence type="ECO:0000313" key="12">
    <source>
        <dbReference type="EMBL" id="MDE1463735.1"/>
    </source>
</evidence>
<evidence type="ECO:0000313" key="13">
    <source>
        <dbReference type="Proteomes" id="UP001528823"/>
    </source>
</evidence>
<evidence type="ECO:0000256" key="6">
    <source>
        <dbReference type="ARBA" id="ARBA00022918"/>
    </source>
</evidence>
<name>A0ABT5UBI9_9GAMM</name>
<gene>
    <name evidence="12" type="ORF">ORQ98_17410</name>
</gene>
<protein>
    <recommendedName>
        <fullName evidence="1">RNA-directed DNA polymerase</fullName>
        <ecNumber evidence="1">2.7.7.49</ecNumber>
    </recommendedName>
</protein>
<dbReference type="GO" id="GO:0003964">
    <property type="term" value="F:RNA-directed DNA polymerase activity"/>
    <property type="evidence" value="ECO:0007669"/>
    <property type="project" value="UniProtKB-KW"/>
</dbReference>
<keyword evidence="6 12" id="KW-0695">RNA-directed DNA polymerase</keyword>
<dbReference type="EMBL" id="JAPMOU010000023">
    <property type="protein sequence ID" value="MDE1463735.1"/>
    <property type="molecule type" value="Genomic_DNA"/>
</dbReference>
<evidence type="ECO:0000259" key="11">
    <source>
        <dbReference type="PROSITE" id="PS50878"/>
    </source>
</evidence>
<sequence length="581" mass="66907">MFDQQSPTKLTRQQLYDRIRESSKDEYILAEMKRLGFWNESEDRPSLSESLIKKQGELERELRELLVKQRQLQDPEKALAIMHKQRMKDAREQREITRQRRAEQRYQRSLSWYNKNQQTLTYLGEKVSSRLDITNEQQARLLKNQLPLINSHLQLATLMGISLAELRFLAFSRKVSKVSHYQHFLLPKKSGGVRLISAPMPRLKRLQYWVQVNILEPVVLHDAAHGFVPQRSIVSNAAPHVGKAVVINMDLADFFPSISYPRVKGLFNHLGYGEGIATVLALLTTAQTVTPVELDGEHYFVGQGERHIPQGAPSSPALTNILCRRLDKRILGAAQKLGFAYTRYADDLSFSSAQGDTKKVRQLLWRVKQIIKDEGFAVHPDKTRVMYRHKRQEVTGVVVNDKLAVERRTLKKFRALLFQIEKEGIAGKTWGKINGDDPQALIAAIEGYVNYVAMVSPEKGIVLQQRVVQIKQQYGVQVSPTRIMTLNRKLFKQKAAKGEAPRDNWWQPVEKKPPVQELTPLQLEAKKKQAKQPLPPVRDANPQEQIRLQPDTTKKTSQSEKHHYWIIFWICFLLLLVVMMN</sequence>
<keyword evidence="10" id="KW-0812">Transmembrane</keyword>
<dbReference type="InterPro" id="IPR000477">
    <property type="entry name" value="RT_dom"/>
</dbReference>
<proteinExistence type="inferred from homology"/>
<evidence type="ECO:0000256" key="5">
    <source>
        <dbReference type="ARBA" id="ARBA00022842"/>
    </source>
</evidence>
<dbReference type="RefSeq" id="WP_274690070.1">
    <property type="nucleotide sequence ID" value="NZ_JAPMOU010000023.1"/>
</dbReference>
<feature type="transmembrane region" description="Helical" evidence="10">
    <location>
        <begin position="562"/>
        <end position="580"/>
    </location>
</feature>
<keyword evidence="5" id="KW-0460">Magnesium</keyword>
<organism evidence="12 13">
    <name type="scientific">Spartinivicinus poritis</name>
    <dbReference type="NCBI Taxonomy" id="2994640"/>
    <lineage>
        <taxon>Bacteria</taxon>
        <taxon>Pseudomonadati</taxon>
        <taxon>Pseudomonadota</taxon>
        <taxon>Gammaproteobacteria</taxon>
        <taxon>Oceanospirillales</taxon>
        <taxon>Zooshikellaceae</taxon>
        <taxon>Spartinivicinus</taxon>
    </lineage>
</organism>
<comment type="catalytic activity">
    <reaction evidence="8">
        <text>DNA(n) + a 2'-deoxyribonucleoside 5'-triphosphate = DNA(n+1) + diphosphate</text>
        <dbReference type="Rhea" id="RHEA:22508"/>
        <dbReference type="Rhea" id="RHEA-COMP:17339"/>
        <dbReference type="Rhea" id="RHEA-COMP:17340"/>
        <dbReference type="ChEBI" id="CHEBI:33019"/>
        <dbReference type="ChEBI" id="CHEBI:61560"/>
        <dbReference type="ChEBI" id="CHEBI:173112"/>
        <dbReference type="EC" id="2.7.7.49"/>
    </reaction>
</comment>
<dbReference type="InterPro" id="IPR000123">
    <property type="entry name" value="Reverse_transcriptase_msDNA"/>
</dbReference>
<feature type="region of interest" description="Disordered" evidence="9">
    <location>
        <begin position="527"/>
        <end position="555"/>
    </location>
</feature>
<dbReference type="InterPro" id="IPR051083">
    <property type="entry name" value="GrpII_Intron_Splice-Mob/Def"/>
</dbReference>
<evidence type="ECO:0000256" key="8">
    <source>
        <dbReference type="ARBA" id="ARBA00048173"/>
    </source>
</evidence>
<evidence type="ECO:0000256" key="2">
    <source>
        <dbReference type="ARBA" id="ARBA00022679"/>
    </source>
</evidence>
<reference evidence="12 13" key="1">
    <citation type="submission" date="2022-11" db="EMBL/GenBank/DDBJ databases">
        <title>Spartinivicinus poritis sp. nov., isolated from scleractinian coral Porites lutea.</title>
        <authorList>
            <person name="Zhang G."/>
            <person name="Cai L."/>
            <person name="Wei Q."/>
        </authorList>
    </citation>
    <scope>NUCLEOTIDE SEQUENCE [LARGE SCALE GENOMIC DNA]</scope>
    <source>
        <strain evidence="12 13">A2-2</strain>
    </source>
</reference>
<dbReference type="EC" id="2.7.7.49" evidence="1"/>
<evidence type="ECO:0000256" key="7">
    <source>
        <dbReference type="ARBA" id="ARBA00034120"/>
    </source>
</evidence>
<comment type="caution">
    <text evidence="12">The sequence shown here is derived from an EMBL/GenBank/DDBJ whole genome shotgun (WGS) entry which is preliminary data.</text>
</comment>
<feature type="domain" description="Reverse transcriptase" evidence="11">
    <location>
        <begin position="167"/>
        <end position="399"/>
    </location>
</feature>
<dbReference type="Pfam" id="PF00078">
    <property type="entry name" value="RVT_1"/>
    <property type="match status" value="1"/>
</dbReference>
<evidence type="ECO:0000256" key="4">
    <source>
        <dbReference type="ARBA" id="ARBA00022723"/>
    </source>
</evidence>
<dbReference type="PANTHER" id="PTHR34047:SF7">
    <property type="entry name" value="RNA-DIRECTED DNA POLYMERASE"/>
    <property type="match status" value="1"/>
</dbReference>
<comment type="similarity">
    <text evidence="7">Belongs to the bacterial reverse transcriptase family.</text>
</comment>
<keyword evidence="3" id="KW-0548">Nucleotidyltransferase</keyword>
<keyword evidence="10" id="KW-1133">Transmembrane helix</keyword>
<dbReference type="PRINTS" id="PR00866">
    <property type="entry name" value="RNADNAPOLMS"/>
</dbReference>
<dbReference type="CDD" id="cd03487">
    <property type="entry name" value="RT_Bac_retron_II"/>
    <property type="match status" value="1"/>
</dbReference>
<evidence type="ECO:0000256" key="10">
    <source>
        <dbReference type="SAM" id="Phobius"/>
    </source>
</evidence>
<keyword evidence="4" id="KW-0479">Metal-binding</keyword>
<dbReference type="PANTHER" id="PTHR34047">
    <property type="entry name" value="NUCLEAR INTRON MATURASE 1, MITOCHONDRIAL-RELATED"/>
    <property type="match status" value="1"/>
</dbReference>
<dbReference type="PROSITE" id="PS50878">
    <property type="entry name" value="RT_POL"/>
    <property type="match status" value="1"/>
</dbReference>